<feature type="domain" description="Aminoacyl-transfer RNA synthetases class-II family profile" evidence="11">
    <location>
        <begin position="38"/>
        <end position="339"/>
    </location>
</feature>
<reference evidence="12 13" key="1">
    <citation type="submission" date="2019-01" db="EMBL/GenBank/DDBJ databases">
        <authorList>
            <person name="Chen W.-M."/>
        </authorList>
    </citation>
    <scope>NUCLEOTIDE SEQUENCE [LARGE SCALE GENOMIC DNA]</scope>
    <source>
        <strain evidence="12 13">CCP-6</strain>
    </source>
</reference>
<dbReference type="InterPro" id="IPR045864">
    <property type="entry name" value="aa-tRNA-synth_II/BPL/LPL"/>
</dbReference>
<evidence type="ECO:0000256" key="9">
    <source>
        <dbReference type="ARBA" id="ARBA00047671"/>
    </source>
</evidence>
<dbReference type="InterPro" id="IPR002316">
    <property type="entry name" value="Pro-tRNA-ligase_IIa"/>
</dbReference>
<dbReference type="FunFam" id="3.30.930.10:FF:000042">
    <property type="entry name" value="probable proline--tRNA ligase, mitochondrial"/>
    <property type="match status" value="1"/>
</dbReference>
<dbReference type="Pfam" id="PF03129">
    <property type="entry name" value="HGTP_anticodon"/>
    <property type="match status" value="1"/>
</dbReference>
<dbReference type="SUPFAM" id="SSF52954">
    <property type="entry name" value="Class II aaRS ABD-related"/>
    <property type="match status" value="1"/>
</dbReference>
<dbReference type="InterPro" id="IPR002314">
    <property type="entry name" value="aa-tRNA-synt_IIb"/>
</dbReference>
<dbReference type="InterPro" id="IPR023716">
    <property type="entry name" value="Prolyl-tRNA_ligase_IIa_type2"/>
</dbReference>
<evidence type="ECO:0000256" key="1">
    <source>
        <dbReference type="ARBA" id="ARBA00004496"/>
    </source>
</evidence>
<comment type="catalytic activity">
    <reaction evidence="9 10">
        <text>tRNA(Pro) + L-proline + ATP = L-prolyl-tRNA(Pro) + AMP + diphosphate</text>
        <dbReference type="Rhea" id="RHEA:14305"/>
        <dbReference type="Rhea" id="RHEA-COMP:9700"/>
        <dbReference type="Rhea" id="RHEA-COMP:9702"/>
        <dbReference type="ChEBI" id="CHEBI:30616"/>
        <dbReference type="ChEBI" id="CHEBI:33019"/>
        <dbReference type="ChEBI" id="CHEBI:60039"/>
        <dbReference type="ChEBI" id="CHEBI:78442"/>
        <dbReference type="ChEBI" id="CHEBI:78532"/>
        <dbReference type="ChEBI" id="CHEBI:456215"/>
        <dbReference type="EC" id="6.1.1.15"/>
    </reaction>
</comment>
<dbReference type="Pfam" id="PF00587">
    <property type="entry name" value="tRNA-synt_2b"/>
    <property type="match status" value="1"/>
</dbReference>
<dbReference type="GO" id="GO:0005524">
    <property type="term" value="F:ATP binding"/>
    <property type="evidence" value="ECO:0007669"/>
    <property type="project" value="UniProtKB-UniRule"/>
</dbReference>
<dbReference type="PANTHER" id="PTHR42753">
    <property type="entry name" value="MITOCHONDRIAL RIBOSOME PROTEIN L39/PROLYL-TRNA LIGASE FAMILY MEMBER"/>
    <property type="match status" value="1"/>
</dbReference>
<comment type="subcellular location">
    <subcellularLocation>
        <location evidence="1 10">Cytoplasm</location>
    </subcellularLocation>
</comment>
<keyword evidence="7 10" id="KW-0648">Protein biosynthesis</keyword>
<keyword evidence="4 10" id="KW-0436">Ligase</keyword>
<comment type="caution">
    <text evidence="12">The sequence shown here is derived from an EMBL/GenBank/DDBJ whole genome shotgun (WGS) entry which is preliminary data.</text>
</comment>
<dbReference type="EMBL" id="SACL01000006">
    <property type="protein sequence ID" value="RVT95410.1"/>
    <property type="molecule type" value="Genomic_DNA"/>
</dbReference>
<dbReference type="PANTHER" id="PTHR42753:SF2">
    <property type="entry name" value="PROLINE--TRNA LIGASE"/>
    <property type="match status" value="1"/>
</dbReference>
<dbReference type="PRINTS" id="PR01046">
    <property type="entry name" value="TRNASYNTHPRO"/>
</dbReference>
<evidence type="ECO:0000256" key="10">
    <source>
        <dbReference type="HAMAP-Rule" id="MF_01570"/>
    </source>
</evidence>
<dbReference type="GO" id="GO:0004827">
    <property type="term" value="F:proline-tRNA ligase activity"/>
    <property type="evidence" value="ECO:0007669"/>
    <property type="project" value="UniProtKB-UniRule"/>
</dbReference>
<dbReference type="Gene3D" id="3.30.930.10">
    <property type="entry name" value="Bira Bifunctional Protein, Domain 2"/>
    <property type="match status" value="1"/>
</dbReference>
<dbReference type="InterPro" id="IPR044140">
    <property type="entry name" value="ProRS_anticodon_short"/>
</dbReference>
<dbReference type="Gene3D" id="3.40.50.800">
    <property type="entry name" value="Anticodon-binding domain"/>
    <property type="match status" value="1"/>
</dbReference>
<dbReference type="InterPro" id="IPR050062">
    <property type="entry name" value="Pro-tRNA_synthetase"/>
</dbReference>
<evidence type="ECO:0000313" key="12">
    <source>
        <dbReference type="EMBL" id="RVT95410.1"/>
    </source>
</evidence>
<dbReference type="SUPFAM" id="SSF55681">
    <property type="entry name" value="Class II aaRS and biotin synthetases"/>
    <property type="match status" value="1"/>
</dbReference>
<accession>A0A437MCN9</accession>
<dbReference type="Proteomes" id="UP000282957">
    <property type="component" value="Unassembled WGS sequence"/>
</dbReference>
<evidence type="ECO:0000256" key="6">
    <source>
        <dbReference type="ARBA" id="ARBA00022840"/>
    </source>
</evidence>
<dbReference type="RefSeq" id="WP_127788895.1">
    <property type="nucleotide sequence ID" value="NZ_SACL01000006.1"/>
</dbReference>
<dbReference type="EC" id="6.1.1.15" evidence="10"/>
<evidence type="ECO:0000256" key="4">
    <source>
        <dbReference type="ARBA" id="ARBA00022598"/>
    </source>
</evidence>
<sequence length="435" mass="48657">MRLSRAFLPTLKETPAEAQIVSHRLMLRAGLIRQTSAGIYAWLPAGLRVLRNVGQIVREEQDRAGAQEILMPTIQAADLWRQSGRYDDYGKEMLRITDRHDRDMLFGPTNEEMVTDIFKTYAKSYRDLPRNLYHIQWKFRDEVRPRFGVMRGREFLMKDAYSFDLTKEGAHHSYRQMFVAYLRTFARMGLKAIPMQADTGPIGGKLSHEFIILAETGESQVFLHKDFLGFDPLAGETDFNADLTPITDLWTSRYAATDEMHDEAAWNAIPEGERVSARGIEVGHIFYFGTKYSATMGLTVPGPDGKPVHPEMGSYGIGVSRLLGALIEASHDENGIIWPDSVAPWKVSILNLKPGDAATDALCGQLYAALPDQALLDDREERPGAKFADADLMGMPWQAIIGPRGAAAGKVELKRRATGERLELSVEEALTKIKG</sequence>
<evidence type="ECO:0000256" key="2">
    <source>
        <dbReference type="ARBA" id="ARBA00011738"/>
    </source>
</evidence>
<keyword evidence="3 10" id="KW-0963">Cytoplasm</keyword>
<dbReference type="InterPro" id="IPR033730">
    <property type="entry name" value="ProRS_core_prok"/>
</dbReference>
<dbReference type="CDD" id="cd00861">
    <property type="entry name" value="ProRS_anticodon_short"/>
    <property type="match status" value="1"/>
</dbReference>
<keyword evidence="5 10" id="KW-0547">Nucleotide-binding</keyword>
<keyword evidence="6 10" id="KW-0067">ATP-binding</keyword>
<dbReference type="GO" id="GO:0006433">
    <property type="term" value="P:prolyl-tRNA aminoacylation"/>
    <property type="evidence" value="ECO:0007669"/>
    <property type="project" value="UniProtKB-UniRule"/>
</dbReference>
<protein>
    <recommendedName>
        <fullName evidence="10">Proline--tRNA ligase</fullName>
        <ecNumber evidence="10">6.1.1.15</ecNumber>
    </recommendedName>
    <alternativeName>
        <fullName evidence="10">Prolyl-tRNA synthetase</fullName>
        <shortName evidence="10">ProRS</shortName>
    </alternativeName>
</protein>
<evidence type="ECO:0000256" key="7">
    <source>
        <dbReference type="ARBA" id="ARBA00022917"/>
    </source>
</evidence>
<dbReference type="OrthoDB" id="9809052at2"/>
<dbReference type="InterPro" id="IPR004154">
    <property type="entry name" value="Anticodon-bd"/>
</dbReference>
<dbReference type="FunFam" id="3.40.50.800:FF:000032">
    <property type="entry name" value="Proline--tRNA ligase"/>
    <property type="match status" value="1"/>
</dbReference>
<dbReference type="InterPro" id="IPR036621">
    <property type="entry name" value="Anticodon-bd_dom_sf"/>
</dbReference>
<dbReference type="InterPro" id="IPR006195">
    <property type="entry name" value="aa-tRNA-synth_II"/>
</dbReference>
<dbReference type="NCBIfam" id="NF008979">
    <property type="entry name" value="PRK12325.1"/>
    <property type="match status" value="1"/>
</dbReference>
<evidence type="ECO:0000259" key="11">
    <source>
        <dbReference type="PROSITE" id="PS50862"/>
    </source>
</evidence>
<proteinExistence type="inferred from homology"/>
<dbReference type="AlphaFoldDB" id="A0A437MCN9"/>
<dbReference type="HAMAP" id="MF_01570">
    <property type="entry name" value="Pro_tRNA_synth_type2"/>
    <property type="match status" value="1"/>
</dbReference>
<dbReference type="CDD" id="cd00779">
    <property type="entry name" value="ProRS_core_prok"/>
    <property type="match status" value="1"/>
</dbReference>
<keyword evidence="8 10" id="KW-0030">Aminoacyl-tRNA synthetase</keyword>
<evidence type="ECO:0000313" key="13">
    <source>
        <dbReference type="Proteomes" id="UP000282957"/>
    </source>
</evidence>
<dbReference type="NCBIfam" id="TIGR00409">
    <property type="entry name" value="proS_fam_II"/>
    <property type="match status" value="1"/>
</dbReference>
<dbReference type="InterPro" id="IPR004500">
    <property type="entry name" value="Pro-tRNA-synth_IIa_bac-type"/>
</dbReference>
<evidence type="ECO:0000256" key="3">
    <source>
        <dbReference type="ARBA" id="ARBA00022490"/>
    </source>
</evidence>
<name>A0A437MCN9_9PROT</name>
<comment type="subunit">
    <text evidence="2 10">Homodimer.</text>
</comment>
<keyword evidence="13" id="KW-1185">Reference proteome</keyword>
<dbReference type="GO" id="GO:0005829">
    <property type="term" value="C:cytosol"/>
    <property type="evidence" value="ECO:0007669"/>
    <property type="project" value="TreeGrafter"/>
</dbReference>
<dbReference type="PROSITE" id="PS50862">
    <property type="entry name" value="AA_TRNA_LIGASE_II"/>
    <property type="match status" value="1"/>
</dbReference>
<gene>
    <name evidence="10" type="primary">proS</name>
    <name evidence="12" type="ORF">EOD42_17665</name>
</gene>
<comment type="similarity">
    <text evidence="10">Belongs to the class-II aminoacyl-tRNA synthetase family. ProS type 2 subfamily.</text>
</comment>
<evidence type="ECO:0000256" key="8">
    <source>
        <dbReference type="ARBA" id="ARBA00023146"/>
    </source>
</evidence>
<evidence type="ECO:0000256" key="5">
    <source>
        <dbReference type="ARBA" id="ARBA00022741"/>
    </source>
</evidence>
<comment type="function">
    <text evidence="10">Catalyzes the attachment of proline to tRNA(Pro) in a two-step reaction: proline is first activated by ATP to form Pro-AMP and then transferred to the acceptor end of tRNA(Pro).</text>
</comment>
<organism evidence="12 13">
    <name type="scientific">Rhodovarius crocodyli</name>
    <dbReference type="NCBI Taxonomy" id="1979269"/>
    <lineage>
        <taxon>Bacteria</taxon>
        <taxon>Pseudomonadati</taxon>
        <taxon>Pseudomonadota</taxon>
        <taxon>Alphaproteobacteria</taxon>
        <taxon>Acetobacterales</taxon>
        <taxon>Roseomonadaceae</taxon>
        <taxon>Rhodovarius</taxon>
    </lineage>
</organism>